<feature type="coiled-coil region" evidence="1">
    <location>
        <begin position="91"/>
        <end position="237"/>
    </location>
</feature>
<keyword evidence="4" id="KW-1185">Reference proteome</keyword>
<dbReference type="Proteomes" id="UP001305414">
    <property type="component" value="Unassembled WGS sequence"/>
</dbReference>
<feature type="region of interest" description="Disordered" evidence="2">
    <location>
        <begin position="498"/>
        <end position="521"/>
    </location>
</feature>
<evidence type="ECO:0000256" key="2">
    <source>
        <dbReference type="SAM" id="MobiDB-lite"/>
    </source>
</evidence>
<comment type="caution">
    <text evidence="3">The sequence shown here is derived from an EMBL/GenBank/DDBJ whole genome shotgun (WGS) entry which is preliminary data.</text>
</comment>
<evidence type="ECO:0000256" key="1">
    <source>
        <dbReference type="SAM" id="Coils"/>
    </source>
</evidence>
<sequence>MNNNLRPLLVGADGLLPRIEWLVGKLEEIEVTNSNIGDLNARVLLTLLQNNCNDLRQIVDREQISLRTGNEELERGKAELESGQRQLATGQEALKADKERLEGEKQVLAAERESLDSEKDRLEAGKTELEAIRIEWMSEKEAFLVTQTAVEGEKEELEEARQSLGTDKARLDEAKGQLEADRLSLRAQTSSLEQKKRALDEMRINLNTDSGTLADERRRLEDEASRLDMAKQQLDNDTTALDNTRHQLEADKVRLDEKRKAIETSTAAQQELGARWDGKIDSILGELKDLNLSTGTSLKNLGTSIKEIKVEVNSLAKAEKDSSTSWNTSFKKVQESLERFDEAFKMVTDNQIIAFNHEEELTRLKESANRWTNDRRVLELERDGAIQGLNQAMVELDYARQLGEGQARRLEAMNGRVEEARSKVESMTEELDRVRNGLVSVLGGVEGDEEEADVTSLLGALISRHTETLQQRDELQGQISDETRMSRQADMTELMERTEVAEGQRRRSMKRKSDLQSGTPQKRRKFVMEWNAKVENMASFLAGNVPVPDPDGSISELRALYLLVGVAMDESMTVRLKDCLEKSVPGQWYCLDEVVFEGFGQDAEIDGRGCYRHHDEGKTERCYQIKKEVDEDGTVIVVCRMRTGEE</sequence>
<accession>A0AAN7UPL8</accession>
<protein>
    <submittedName>
        <fullName evidence="3">Uncharacterized protein</fullName>
    </submittedName>
</protein>
<name>A0AAN7UPL8_9PEZI</name>
<evidence type="ECO:0000313" key="3">
    <source>
        <dbReference type="EMBL" id="KAK5629201.1"/>
    </source>
</evidence>
<gene>
    <name evidence="3" type="ORF">RRF57_004916</name>
</gene>
<evidence type="ECO:0000313" key="4">
    <source>
        <dbReference type="Proteomes" id="UP001305414"/>
    </source>
</evidence>
<dbReference type="AlphaFoldDB" id="A0AAN7UPL8"/>
<proteinExistence type="predicted"/>
<reference evidence="3 4" key="1">
    <citation type="submission" date="2023-10" db="EMBL/GenBank/DDBJ databases">
        <title>Draft genome sequence of Xylaria bambusicola isolate GMP-LS, the root and basal stem rot pathogen of sugarcane in Indonesia.</title>
        <authorList>
            <person name="Selvaraj P."/>
            <person name="Muralishankar V."/>
            <person name="Muruganantham S."/>
            <person name="Sp S."/>
            <person name="Haryani S."/>
            <person name="Lau K.J.X."/>
            <person name="Naqvi N.I."/>
        </authorList>
    </citation>
    <scope>NUCLEOTIDE SEQUENCE [LARGE SCALE GENOMIC DNA]</scope>
    <source>
        <strain evidence="3">GMP-LS</strain>
    </source>
</reference>
<keyword evidence="1" id="KW-0175">Coiled coil</keyword>
<organism evidence="3 4">
    <name type="scientific">Xylaria bambusicola</name>
    <dbReference type="NCBI Taxonomy" id="326684"/>
    <lineage>
        <taxon>Eukaryota</taxon>
        <taxon>Fungi</taxon>
        <taxon>Dikarya</taxon>
        <taxon>Ascomycota</taxon>
        <taxon>Pezizomycotina</taxon>
        <taxon>Sordariomycetes</taxon>
        <taxon>Xylariomycetidae</taxon>
        <taxon>Xylariales</taxon>
        <taxon>Xylariaceae</taxon>
        <taxon>Xylaria</taxon>
    </lineage>
</organism>
<feature type="coiled-coil region" evidence="1">
    <location>
        <begin position="410"/>
        <end position="437"/>
    </location>
</feature>
<dbReference type="EMBL" id="JAWHQM010000010">
    <property type="protein sequence ID" value="KAK5629201.1"/>
    <property type="molecule type" value="Genomic_DNA"/>
</dbReference>